<dbReference type="EMBL" id="JAGSXJ010000013">
    <property type="protein sequence ID" value="KAH6686187.1"/>
    <property type="molecule type" value="Genomic_DNA"/>
</dbReference>
<dbReference type="InterPro" id="IPR006805">
    <property type="entry name" value="Anth_synth_I_N"/>
</dbReference>
<dbReference type="NCBIfam" id="TIGR01823">
    <property type="entry name" value="PabB-fungal"/>
    <property type="match status" value="1"/>
</dbReference>
<dbReference type="OrthoDB" id="64220at2759"/>
<dbReference type="SUPFAM" id="SSF56322">
    <property type="entry name" value="ADC synthase"/>
    <property type="match status" value="1"/>
</dbReference>
<reference evidence="13" key="1">
    <citation type="journal article" date="2021" name="Nat. Commun.">
        <title>Genetic determinants of endophytism in the Arabidopsis root mycobiome.</title>
        <authorList>
            <person name="Mesny F."/>
            <person name="Miyauchi S."/>
            <person name="Thiergart T."/>
            <person name="Pickel B."/>
            <person name="Atanasova L."/>
            <person name="Karlsson M."/>
            <person name="Huettel B."/>
            <person name="Barry K.W."/>
            <person name="Haridas S."/>
            <person name="Chen C."/>
            <person name="Bauer D."/>
            <person name="Andreopoulos W."/>
            <person name="Pangilinan J."/>
            <person name="LaButti K."/>
            <person name="Riley R."/>
            <person name="Lipzen A."/>
            <person name="Clum A."/>
            <person name="Drula E."/>
            <person name="Henrissat B."/>
            <person name="Kohler A."/>
            <person name="Grigoriev I.V."/>
            <person name="Martin F.M."/>
            <person name="Hacquard S."/>
        </authorList>
    </citation>
    <scope>NUCLEOTIDE SEQUENCE</scope>
    <source>
        <strain evidence="13">MPI-SDFR-AT-0117</strain>
    </source>
</reference>
<dbReference type="PROSITE" id="PS51273">
    <property type="entry name" value="GATASE_TYPE_1"/>
    <property type="match status" value="1"/>
</dbReference>
<keyword evidence="6" id="KW-0289">Folate biosynthesis</keyword>
<dbReference type="InterPro" id="IPR017926">
    <property type="entry name" value="GATASE"/>
</dbReference>
<dbReference type="InterPro" id="IPR019999">
    <property type="entry name" value="Anth_synth_I-like"/>
</dbReference>
<dbReference type="InterPro" id="IPR029062">
    <property type="entry name" value="Class_I_gatase-like"/>
</dbReference>
<evidence type="ECO:0000256" key="6">
    <source>
        <dbReference type="ARBA" id="ARBA00022909"/>
    </source>
</evidence>
<evidence type="ECO:0000313" key="14">
    <source>
        <dbReference type="Proteomes" id="UP000770015"/>
    </source>
</evidence>
<proteinExistence type="inferred from homology"/>
<dbReference type="InterPro" id="IPR010117">
    <property type="entry name" value="PabB_fungal"/>
</dbReference>
<evidence type="ECO:0000259" key="10">
    <source>
        <dbReference type="Pfam" id="PF00117"/>
    </source>
</evidence>
<comment type="catalytic activity">
    <reaction evidence="1">
        <text>chorismate + L-glutamine = 4-amino-4-deoxychorismate + L-glutamate</text>
        <dbReference type="Rhea" id="RHEA:11672"/>
        <dbReference type="ChEBI" id="CHEBI:29748"/>
        <dbReference type="ChEBI" id="CHEBI:29985"/>
        <dbReference type="ChEBI" id="CHEBI:58359"/>
        <dbReference type="ChEBI" id="CHEBI:58406"/>
        <dbReference type="EC" id="2.6.1.85"/>
    </reaction>
</comment>
<evidence type="ECO:0000256" key="3">
    <source>
        <dbReference type="ARBA" id="ARBA00005970"/>
    </source>
</evidence>
<dbReference type="Proteomes" id="UP000770015">
    <property type="component" value="Unassembled WGS sequence"/>
</dbReference>
<sequence length="802" mass="88997">MARPQILFLDAYDSFTNNIVSLLTTLLDADVHVLPIDSTLLSPESPSFKQDWAHELSHYHAIVCGPGPGSPQVAEDVGLMRAVWDLDTEHLIPVLGVCLGFQSLVLSAGGKVRRLRRGLHGMVREIEHDKPSAMAVKGDMFRGVGHFKATLYHSLCADVGQDDIDESSWETQRWHIGTDQLQPLAWATEERDDGTERILMAVKHRMKPFWGVQYHPESVCTQSAGHAVIENWFLEAMRWNEHTNRRVRTGESLLARDATQPSLVSQVLQLRHKRGGLPWTESTSTLATFGLDCEYARKTIRLPDHVKVPDIVEALRSTDAEHIILDSANSDKMAAGAADVRGRHSIIALDVGESLRLEYHVGDRHATARIPGTQKGADERLENIPFEHHENIWQLLSDFRDKRRLNITDSTQSPFKGGFMGYVTYEMGLSGIDVPLPADRGHARPDLCFAWVTRSIVIDHIKGLLHVQHLQNRKLNADFWIDATIASLQASPLWTEKGLARSAPLSLASPPVIATPEPEQYERKVKKCQDLIAAGESYELCLTDQTTIRLPQTAGDKAWDMYRTLRARQPAPFGSFLRLGSATLVSSSPERFLEYTSDGICSMRPMKGTVRKSDAVSTLAQAEELLHIPKEEAENLMIVDLVRHDLHGVCGSGNVTVPHLMRVEEYASVFQMITVVDARLPNGDGNGLGHTGLDVLAASLPPGSMTGAPKKRSCELLRELEERRERSLYSGVVGYMDVTGKGDWSVTIRTVFRWDDEKEDGCDVWRIGAGGAVTILSTPEGEQEEMFTKLAGPLGMFSASSE</sequence>
<dbReference type="GO" id="GO:0046820">
    <property type="term" value="F:4-amino-4-deoxychorismate synthase activity"/>
    <property type="evidence" value="ECO:0007669"/>
    <property type="project" value="UniProtKB-EC"/>
</dbReference>
<organism evidence="13 14">
    <name type="scientific">Plectosphaerella plurivora</name>
    <dbReference type="NCBI Taxonomy" id="936078"/>
    <lineage>
        <taxon>Eukaryota</taxon>
        <taxon>Fungi</taxon>
        <taxon>Dikarya</taxon>
        <taxon>Ascomycota</taxon>
        <taxon>Pezizomycotina</taxon>
        <taxon>Sordariomycetes</taxon>
        <taxon>Hypocreomycetidae</taxon>
        <taxon>Glomerellales</taxon>
        <taxon>Plectosphaerellaceae</taxon>
        <taxon>Plectosphaerella</taxon>
    </lineage>
</organism>
<dbReference type="InterPro" id="IPR015890">
    <property type="entry name" value="Chorismate_C"/>
</dbReference>
<keyword evidence="7" id="KW-0315">Glutamine amidotransferase</keyword>
<dbReference type="InterPro" id="IPR005801">
    <property type="entry name" value="ADC_synthase"/>
</dbReference>
<evidence type="ECO:0000256" key="9">
    <source>
        <dbReference type="ARBA" id="ARBA00031904"/>
    </source>
</evidence>
<dbReference type="GO" id="GO:0046656">
    <property type="term" value="P:folic acid biosynthetic process"/>
    <property type="evidence" value="ECO:0007669"/>
    <property type="project" value="UniProtKB-KW"/>
</dbReference>
<dbReference type="PRINTS" id="PR00095">
    <property type="entry name" value="ANTSNTHASEI"/>
</dbReference>
<dbReference type="GO" id="GO:0008153">
    <property type="term" value="P:4-aminobenzoate biosynthetic process"/>
    <property type="evidence" value="ECO:0007669"/>
    <property type="project" value="TreeGrafter"/>
</dbReference>
<dbReference type="SUPFAM" id="SSF52317">
    <property type="entry name" value="Class I glutamine amidotransferase-like"/>
    <property type="match status" value="1"/>
</dbReference>
<accession>A0A9P8V8P6</accession>
<protein>
    <recommendedName>
        <fullName evidence="4">aminodeoxychorismate synthase</fullName>
        <ecNumber evidence="4">2.6.1.85</ecNumber>
    </recommendedName>
    <alternativeName>
        <fullName evidence="8">Para-aminobenzoate synthase</fullName>
    </alternativeName>
    <alternativeName>
        <fullName evidence="9">p-aminobenzoic acid synthase</fullName>
    </alternativeName>
</protein>
<dbReference type="EC" id="2.6.1.85" evidence="4"/>
<evidence type="ECO:0000256" key="1">
    <source>
        <dbReference type="ARBA" id="ARBA00001000"/>
    </source>
</evidence>
<comment type="similarity">
    <text evidence="3">In the C-terminal section; belongs to the anthranilate synthase component I family.</text>
</comment>
<dbReference type="Gene3D" id="3.40.50.880">
    <property type="match status" value="1"/>
</dbReference>
<dbReference type="Pfam" id="PF00117">
    <property type="entry name" value="GATase"/>
    <property type="match status" value="1"/>
</dbReference>
<dbReference type="Gene3D" id="3.60.120.10">
    <property type="entry name" value="Anthranilate synthase"/>
    <property type="match status" value="1"/>
</dbReference>
<feature type="domain" description="Glutamine amidotransferase" evidence="10">
    <location>
        <begin position="8"/>
        <end position="235"/>
    </location>
</feature>
<keyword evidence="14" id="KW-1185">Reference proteome</keyword>
<evidence type="ECO:0000256" key="2">
    <source>
        <dbReference type="ARBA" id="ARBA00005009"/>
    </source>
</evidence>
<evidence type="ECO:0000259" key="11">
    <source>
        <dbReference type="Pfam" id="PF00425"/>
    </source>
</evidence>
<evidence type="ECO:0000256" key="5">
    <source>
        <dbReference type="ARBA" id="ARBA00022679"/>
    </source>
</evidence>
<evidence type="ECO:0000259" key="12">
    <source>
        <dbReference type="Pfam" id="PF04715"/>
    </source>
</evidence>
<feature type="domain" description="Anthranilate synthase component I N-terminal" evidence="12">
    <location>
        <begin position="308"/>
        <end position="466"/>
    </location>
</feature>
<evidence type="ECO:0000256" key="8">
    <source>
        <dbReference type="ARBA" id="ARBA00031329"/>
    </source>
</evidence>
<comment type="pathway">
    <text evidence="2">Cofactor biosynthesis; tetrahydrofolate biosynthesis; 4-aminobenzoate from chorismate: step 1/2.</text>
</comment>
<evidence type="ECO:0000256" key="4">
    <source>
        <dbReference type="ARBA" id="ARBA00013139"/>
    </source>
</evidence>
<keyword evidence="5" id="KW-0808">Transferase</keyword>
<dbReference type="GO" id="GO:0005737">
    <property type="term" value="C:cytoplasm"/>
    <property type="evidence" value="ECO:0007669"/>
    <property type="project" value="TreeGrafter"/>
</dbReference>
<dbReference type="AlphaFoldDB" id="A0A9P8V8P6"/>
<evidence type="ECO:0000313" key="13">
    <source>
        <dbReference type="EMBL" id="KAH6686187.1"/>
    </source>
</evidence>
<dbReference type="Pfam" id="PF04715">
    <property type="entry name" value="Anth_synt_I_N"/>
    <property type="match status" value="1"/>
</dbReference>
<dbReference type="PANTHER" id="PTHR11236">
    <property type="entry name" value="AMINOBENZOATE/ANTHRANILATE SYNTHASE"/>
    <property type="match status" value="1"/>
</dbReference>
<name>A0A9P8V8P6_9PEZI</name>
<dbReference type="PANTHER" id="PTHR11236:SF18">
    <property type="entry name" value="AMINODEOXYCHORISMATE SYNTHASE"/>
    <property type="match status" value="1"/>
</dbReference>
<evidence type="ECO:0000256" key="7">
    <source>
        <dbReference type="ARBA" id="ARBA00022962"/>
    </source>
</evidence>
<gene>
    <name evidence="13" type="ORF">F5X68DRAFT_14207</name>
</gene>
<dbReference type="GO" id="GO:0000162">
    <property type="term" value="P:L-tryptophan biosynthetic process"/>
    <property type="evidence" value="ECO:0007669"/>
    <property type="project" value="TreeGrafter"/>
</dbReference>
<comment type="caution">
    <text evidence="13">The sequence shown here is derived from an EMBL/GenBank/DDBJ whole genome shotgun (WGS) entry which is preliminary data.</text>
</comment>
<dbReference type="Pfam" id="PF00425">
    <property type="entry name" value="Chorismate_bind"/>
    <property type="match status" value="1"/>
</dbReference>
<dbReference type="InterPro" id="IPR006221">
    <property type="entry name" value="TrpG/PapA_dom"/>
</dbReference>
<dbReference type="CDD" id="cd01743">
    <property type="entry name" value="GATase1_Anthranilate_Synthase"/>
    <property type="match status" value="1"/>
</dbReference>
<feature type="domain" description="Chorismate-utilising enzyme C-terminal" evidence="11">
    <location>
        <begin position="518"/>
        <end position="789"/>
    </location>
</feature>